<evidence type="ECO:0000256" key="3">
    <source>
        <dbReference type="ARBA" id="ARBA00012103"/>
    </source>
</evidence>
<dbReference type="SUPFAM" id="SSF54211">
    <property type="entry name" value="Ribosomal protein S5 domain 2-like"/>
    <property type="match status" value="1"/>
</dbReference>
<dbReference type="EC" id="2.7.1.36" evidence="3 13"/>
<dbReference type="InterPro" id="IPR006205">
    <property type="entry name" value="Mev_gal_kin"/>
</dbReference>
<accession>A0AAV0TM07</accession>
<evidence type="ECO:0000313" key="17">
    <source>
        <dbReference type="Proteomes" id="UP001162031"/>
    </source>
</evidence>
<dbReference type="Gene3D" id="3.30.230.10">
    <property type="match status" value="1"/>
</dbReference>
<evidence type="ECO:0000256" key="6">
    <source>
        <dbReference type="ARBA" id="ARBA00022679"/>
    </source>
</evidence>
<evidence type="ECO:0000256" key="7">
    <source>
        <dbReference type="ARBA" id="ARBA00022741"/>
    </source>
</evidence>
<reference evidence="16" key="1">
    <citation type="submission" date="2022-12" db="EMBL/GenBank/DDBJ databases">
        <authorList>
            <person name="Webb A."/>
        </authorList>
    </citation>
    <scope>NUCLEOTIDE SEQUENCE</scope>
    <source>
        <strain evidence="16">Hp1</strain>
    </source>
</reference>
<dbReference type="GO" id="GO:0005829">
    <property type="term" value="C:cytosol"/>
    <property type="evidence" value="ECO:0007669"/>
    <property type="project" value="TreeGrafter"/>
</dbReference>
<keyword evidence="17" id="KW-1185">Reference proteome</keyword>
<keyword evidence="8 13" id="KW-0418">Kinase</keyword>
<dbReference type="PANTHER" id="PTHR43290">
    <property type="entry name" value="MEVALONATE KINASE"/>
    <property type="match status" value="1"/>
</dbReference>
<dbReference type="AlphaFoldDB" id="A0AAV0TM07"/>
<sequence>MADVVHVSAPGKLLLFGEHAVVYGCPAVAAALSDLRVHVMITRVHVPSVDVSPTVEFACNDVTSSRDQQPLRRAYRTSELQKVVEGLDDESHYVPIPAQAVMTRLENALEGETREDASAMRVPLFLCCALLRSSGLFSGKQGGLCVEMAARNLPVGAGLGSSAALAVALSGAFAELSGSSRRHELEFINAYAYGAEVILHGSPSGADNTVSCFGGTLVFQKRSGPSFRRISCELDKFRFIIVNTRVPRSTRVQVDYVRERYEADRESVQTQFDTIQQLVETFVALSTRKVLSEEVLGQAIEQNQKVLSDLGVSHPQIDAVARICKQFNGATKLTGAGGGGCAISLLPQSLSNDDLAKLVAQLEAHGFECFTSSIGGPGLVHSTQSEEASPFAGGIQ</sequence>
<dbReference type="InterPro" id="IPR006204">
    <property type="entry name" value="GHMP_kinase_N_dom"/>
</dbReference>
<keyword evidence="10" id="KW-0460">Magnesium</keyword>
<evidence type="ECO:0000256" key="2">
    <source>
        <dbReference type="ARBA" id="ARBA00006495"/>
    </source>
</evidence>
<evidence type="ECO:0000259" key="15">
    <source>
        <dbReference type="Pfam" id="PF08544"/>
    </source>
</evidence>
<dbReference type="InterPro" id="IPR020568">
    <property type="entry name" value="Ribosomal_Su5_D2-typ_SF"/>
</dbReference>
<evidence type="ECO:0000256" key="8">
    <source>
        <dbReference type="ARBA" id="ARBA00022777"/>
    </source>
</evidence>
<organism evidence="16 17">
    <name type="scientific">Hyaloperonospora brassicae</name>
    <name type="common">Brassica downy mildew</name>
    <name type="synonym">Peronospora brassicae</name>
    <dbReference type="NCBI Taxonomy" id="162125"/>
    <lineage>
        <taxon>Eukaryota</taxon>
        <taxon>Sar</taxon>
        <taxon>Stramenopiles</taxon>
        <taxon>Oomycota</taxon>
        <taxon>Peronosporomycetes</taxon>
        <taxon>Peronosporales</taxon>
        <taxon>Peronosporaceae</taxon>
        <taxon>Hyaloperonospora</taxon>
    </lineage>
</organism>
<dbReference type="GO" id="GO:0005524">
    <property type="term" value="F:ATP binding"/>
    <property type="evidence" value="ECO:0007669"/>
    <property type="project" value="UniProtKB-KW"/>
</dbReference>
<keyword evidence="13" id="KW-1207">Sterol metabolism</keyword>
<keyword evidence="7 13" id="KW-0547">Nucleotide-binding</keyword>
<dbReference type="InterPro" id="IPR006203">
    <property type="entry name" value="GHMP_knse_ATP-bd_CS"/>
</dbReference>
<evidence type="ECO:0000256" key="11">
    <source>
        <dbReference type="ARBA" id="ARBA00023098"/>
    </source>
</evidence>
<comment type="subcellular location">
    <subcellularLocation>
        <location evidence="1 13">Cytoplasm</location>
    </subcellularLocation>
</comment>
<dbReference type="Gene3D" id="3.30.70.890">
    <property type="entry name" value="GHMP kinase, C-terminal domain"/>
    <property type="match status" value="1"/>
</dbReference>
<keyword evidence="13" id="KW-0756">Sterol biosynthesis</keyword>
<evidence type="ECO:0000259" key="14">
    <source>
        <dbReference type="Pfam" id="PF00288"/>
    </source>
</evidence>
<keyword evidence="9 13" id="KW-0067">ATP-binding</keyword>
<keyword evidence="13" id="KW-0752">Steroid biosynthesis</keyword>
<comment type="catalytic activity">
    <reaction evidence="13">
        <text>(R)-mevalonate + ATP = (R)-5-phosphomevalonate + ADP + H(+)</text>
        <dbReference type="Rhea" id="RHEA:17065"/>
        <dbReference type="ChEBI" id="CHEBI:15378"/>
        <dbReference type="ChEBI" id="CHEBI:30616"/>
        <dbReference type="ChEBI" id="CHEBI:36464"/>
        <dbReference type="ChEBI" id="CHEBI:58146"/>
        <dbReference type="ChEBI" id="CHEBI:456216"/>
        <dbReference type="EC" id="2.7.1.36"/>
    </reaction>
</comment>
<keyword evidence="13" id="KW-0753">Steroid metabolism</keyword>
<dbReference type="Pfam" id="PF00288">
    <property type="entry name" value="GHMP_kinases_N"/>
    <property type="match status" value="1"/>
</dbReference>
<evidence type="ECO:0000256" key="10">
    <source>
        <dbReference type="ARBA" id="ARBA00022842"/>
    </source>
</evidence>
<comment type="caution">
    <text evidence="16">The sequence shown here is derived from an EMBL/GenBank/DDBJ whole genome shotgun (WGS) entry which is preliminary data.</text>
</comment>
<evidence type="ECO:0000256" key="12">
    <source>
        <dbReference type="ARBA" id="ARBA00029438"/>
    </source>
</evidence>
<dbReference type="SUPFAM" id="SSF55060">
    <property type="entry name" value="GHMP Kinase, C-terminal domain"/>
    <property type="match status" value="1"/>
</dbReference>
<keyword evidence="6 13" id="KW-0808">Transferase</keyword>
<dbReference type="GO" id="GO:0004496">
    <property type="term" value="F:mevalonate kinase activity"/>
    <property type="evidence" value="ECO:0007669"/>
    <property type="project" value="UniProtKB-EC"/>
</dbReference>
<evidence type="ECO:0000256" key="1">
    <source>
        <dbReference type="ARBA" id="ARBA00004496"/>
    </source>
</evidence>
<dbReference type="InterPro" id="IPR013750">
    <property type="entry name" value="GHMP_kinase_C_dom"/>
</dbReference>
<keyword evidence="5 13" id="KW-0444">Lipid biosynthesis</keyword>
<evidence type="ECO:0000313" key="16">
    <source>
        <dbReference type="EMBL" id="CAI5724106.1"/>
    </source>
</evidence>
<comment type="similarity">
    <text evidence="2 13">Belongs to the GHMP kinase family. Mevalonate kinase subfamily.</text>
</comment>
<comment type="pathway">
    <text evidence="12 13">Isoprenoid biosynthesis; isopentenyl diphosphate biosynthesis via mevalonate pathway; isopentenyl diphosphate from (R)-mevalonate: step 1/3.</text>
</comment>
<dbReference type="Proteomes" id="UP001162031">
    <property type="component" value="Unassembled WGS sequence"/>
</dbReference>
<dbReference type="PANTHER" id="PTHR43290:SF2">
    <property type="entry name" value="MEVALONATE KINASE"/>
    <property type="match status" value="1"/>
</dbReference>
<dbReference type="InterPro" id="IPR014721">
    <property type="entry name" value="Ribsml_uS5_D2-typ_fold_subgr"/>
</dbReference>
<dbReference type="PRINTS" id="PR00959">
    <property type="entry name" value="MEVGALKINASE"/>
</dbReference>
<dbReference type="GO" id="GO:0019287">
    <property type="term" value="P:isopentenyl diphosphate biosynthetic process, mevalonate pathway"/>
    <property type="evidence" value="ECO:0007669"/>
    <property type="project" value="TreeGrafter"/>
</dbReference>
<keyword evidence="4 13" id="KW-0963">Cytoplasm</keyword>
<evidence type="ECO:0000256" key="13">
    <source>
        <dbReference type="RuleBase" id="RU363087"/>
    </source>
</evidence>
<gene>
    <name evidence="16" type="ORF">HBR001_LOCUS3279</name>
</gene>
<dbReference type="PROSITE" id="PS00627">
    <property type="entry name" value="GHMP_KINASES_ATP"/>
    <property type="match status" value="1"/>
</dbReference>
<feature type="domain" description="GHMP kinase N-terminal" evidence="14">
    <location>
        <begin position="142"/>
        <end position="215"/>
    </location>
</feature>
<dbReference type="NCBIfam" id="TIGR00549">
    <property type="entry name" value="mevalon_kin"/>
    <property type="match status" value="1"/>
</dbReference>
<dbReference type="GO" id="GO:0016126">
    <property type="term" value="P:sterol biosynthetic process"/>
    <property type="evidence" value="ECO:0007669"/>
    <property type="project" value="UniProtKB-KW"/>
</dbReference>
<name>A0AAV0TM07_HYABA</name>
<evidence type="ECO:0000256" key="9">
    <source>
        <dbReference type="ARBA" id="ARBA00022840"/>
    </source>
</evidence>
<keyword evidence="11 13" id="KW-0443">Lipid metabolism</keyword>
<dbReference type="Pfam" id="PF08544">
    <property type="entry name" value="GHMP_kinases_C"/>
    <property type="match status" value="1"/>
</dbReference>
<dbReference type="EMBL" id="CANTFL010000545">
    <property type="protein sequence ID" value="CAI5724106.1"/>
    <property type="molecule type" value="Genomic_DNA"/>
</dbReference>
<dbReference type="InterPro" id="IPR036554">
    <property type="entry name" value="GHMP_kinase_C_sf"/>
</dbReference>
<evidence type="ECO:0000256" key="4">
    <source>
        <dbReference type="ARBA" id="ARBA00022490"/>
    </source>
</evidence>
<evidence type="ECO:0000256" key="5">
    <source>
        <dbReference type="ARBA" id="ARBA00022516"/>
    </source>
</evidence>
<feature type="domain" description="GHMP kinase C-terminal" evidence="15">
    <location>
        <begin position="296"/>
        <end position="350"/>
    </location>
</feature>
<proteinExistence type="inferred from homology"/>
<protein>
    <recommendedName>
        <fullName evidence="3 13">Mevalonate kinase</fullName>
        <shortName evidence="13">MK</shortName>
        <ecNumber evidence="3 13">2.7.1.36</ecNumber>
    </recommendedName>
</protein>